<dbReference type="Pfam" id="PF12833">
    <property type="entry name" value="HTH_18"/>
    <property type="match status" value="1"/>
</dbReference>
<keyword evidence="1" id="KW-0805">Transcription regulation</keyword>
<dbReference type="InterPro" id="IPR050204">
    <property type="entry name" value="AraC_XylS_family_regulators"/>
</dbReference>
<dbReference type="Gene3D" id="1.10.10.60">
    <property type="entry name" value="Homeodomain-like"/>
    <property type="match status" value="1"/>
</dbReference>
<dbReference type="AlphaFoldDB" id="A0A1M7YYN2"/>
<evidence type="ECO:0000313" key="5">
    <source>
        <dbReference type="EMBL" id="SHO57730.1"/>
    </source>
</evidence>
<organism evidence="5 6">
    <name type="scientific">Vibrio quintilis</name>
    <dbReference type="NCBI Taxonomy" id="1117707"/>
    <lineage>
        <taxon>Bacteria</taxon>
        <taxon>Pseudomonadati</taxon>
        <taxon>Pseudomonadota</taxon>
        <taxon>Gammaproteobacteria</taxon>
        <taxon>Vibrionales</taxon>
        <taxon>Vibrionaceae</taxon>
        <taxon>Vibrio</taxon>
    </lineage>
</organism>
<reference evidence="6" key="1">
    <citation type="submission" date="2016-12" db="EMBL/GenBank/DDBJ databases">
        <authorList>
            <person name="Rodrigo-Torres L."/>
            <person name="Arahal R.D."/>
            <person name="Lucena T."/>
        </authorList>
    </citation>
    <scope>NUCLEOTIDE SEQUENCE [LARGE SCALE GENOMIC DNA]</scope>
</reference>
<accession>A0A1M7YYN2</accession>
<evidence type="ECO:0000259" key="4">
    <source>
        <dbReference type="PROSITE" id="PS01124"/>
    </source>
</evidence>
<dbReference type="STRING" id="1117707.VQ7734_03500"/>
<evidence type="ECO:0000256" key="3">
    <source>
        <dbReference type="ARBA" id="ARBA00023163"/>
    </source>
</evidence>
<name>A0A1M7YYN2_9VIBR</name>
<dbReference type="PROSITE" id="PS01124">
    <property type="entry name" value="HTH_ARAC_FAMILY_2"/>
    <property type="match status" value="1"/>
</dbReference>
<dbReference type="InterPro" id="IPR009057">
    <property type="entry name" value="Homeodomain-like_sf"/>
</dbReference>
<dbReference type="PANTHER" id="PTHR46796">
    <property type="entry name" value="HTH-TYPE TRANSCRIPTIONAL ACTIVATOR RHAS-RELATED"/>
    <property type="match status" value="1"/>
</dbReference>
<feature type="domain" description="HTH araC/xylS-type" evidence="4">
    <location>
        <begin position="172"/>
        <end position="250"/>
    </location>
</feature>
<evidence type="ECO:0000256" key="1">
    <source>
        <dbReference type="ARBA" id="ARBA00023015"/>
    </source>
</evidence>
<evidence type="ECO:0000256" key="2">
    <source>
        <dbReference type="ARBA" id="ARBA00023125"/>
    </source>
</evidence>
<proteinExistence type="predicted"/>
<keyword evidence="6" id="KW-1185">Reference proteome</keyword>
<dbReference type="InterPro" id="IPR018060">
    <property type="entry name" value="HTH_AraC"/>
</dbReference>
<dbReference type="SUPFAM" id="SSF46689">
    <property type="entry name" value="Homeodomain-like"/>
    <property type="match status" value="1"/>
</dbReference>
<dbReference type="EMBL" id="FRFG01000047">
    <property type="protein sequence ID" value="SHO57730.1"/>
    <property type="molecule type" value="Genomic_DNA"/>
</dbReference>
<dbReference type="OrthoDB" id="9809338at2"/>
<keyword evidence="3" id="KW-0804">Transcription</keyword>
<dbReference type="GO" id="GO:0043565">
    <property type="term" value="F:sequence-specific DNA binding"/>
    <property type="evidence" value="ECO:0007669"/>
    <property type="project" value="InterPro"/>
</dbReference>
<dbReference type="Proteomes" id="UP000184600">
    <property type="component" value="Unassembled WGS sequence"/>
</dbReference>
<evidence type="ECO:0000313" key="6">
    <source>
        <dbReference type="Proteomes" id="UP000184600"/>
    </source>
</evidence>
<dbReference type="RefSeq" id="WP_073584948.1">
    <property type="nucleotide sequence ID" value="NZ_AP024898.1"/>
</dbReference>
<dbReference type="SMART" id="SM00342">
    <property type="entry name" value="HTH_ARAC"/>
    <property type="match status" value="1"/>
</dbReference>
<protein>
    <submittedName>
        <fullName evidence="5">Transcriptional activator FtrA</fullName>
    </submittedName>
</protein>
<gene>
    <name evidence="5" type="ORF">VQ7734_03500</name>
</gene>
<dbReference type="GO" id="GO:0003700">
    <property type="term" value="F:DNA-binding transcription factor activity"/>
    <property type="evidence" value="ECO:0007669"/>
    <property type="project" value="InterPro"/>
</dbReference>
<keyword evidence="2" id="KW-0238">DNA-binding</keyword>
<sequence length="257" mass="29538">MASLQFEIRFPQGRLSPWVQAIWSAKTGQVPSGLTRRLFADAGSGLMMNSGPEIRVDNQVLSEPLFFQPTQKKAHCIFLPPGTNLSGIRFHPGMGECFLSQFVEHSTLDEQALSEHFRGLIHQLSDDTNLLSRIEKITRTLMFHLHDDIHHPAIFCRAVQILEHAPNVRQMEHLPLSQRQLERQFQRRIGMTPKYFQRLRRVRSVLTDLKNNPHKDFAGTAVEFGFSDQAHLIRECRTFTGITPKQYLKLLISTDNE</sequence>